<keyword evidence="10" id="KW-0067">ATP-binding</keyword>
<dbReference type="PROSITE" id="PS50113">
    <property type="entry name" value="PAC"/>
    <property type="match status" value="1"/>
</dbReference>
<gene>
    <name evidence="10" type="ORF">SNE35_12620</name>
</gene>
<dbReference type="Gene3D" id="3.30.565.10">
    <property type="entry name" value="Histidine kinase-like ATPase, C-terminal domain"/>
    <property type="match status" value="1"/>
</dbReference>
<dbReference type="Proteomes" id="UP001285263">
    <property type="component" value="Unassembled WGS sequence"/>
</dbReference>
<feature type="coiled-coil region" evidence="5">
    <location>
        <begin position="301"/>
        <end position="328"/>
    </location>
</feature>
<dbReference type="PRINTS" id="PR00344">
    <property type="entry name" value="BCTRLSENSOR"/>
</dbReference>
<dbReference type="InterPro" id="IPR035965">
    <property type="entry name" value="PAS-like_dom_sf"/>
</dbReference>
<dbReference type="InterPro" id="IPR001789">
    <property type="entry name" value="Sig_transdc_resp-reg_receiver"/>
</dbReference>
<evidence type="ECO:0000256" key="5">
    <source>
        <dbReference type="SAM" id="Coils"/>
    </source>
</evidence>
<dbReference type="SUPFAM" id="SSF55874">
    <property type="entry name" value="ATPase domain of HSP90 chaperone/DNA topoisomerase II/histidine kinase"/>
    <property type="match status" value="1"/>
</dbReference>
<dbReference type="CDD" id="cd00082">
    <property type="entry name" value="HisKA"/>
    <property type="match status" value="1"/>
</dbReference>
<dbReference type="InterPro" id="IPR003594">
    <property type="entry name" value="HATPase_dom"/>
</dbReference>
<dbReference type="EMBL" id="JAXCLA010000004">
    <property type="protein sequence ID" value="MDY0745357.1"/>
    <property type="molecule type" value="Genomic_DNA"/>
</dbReference>
<dbReference type="Pfam" id="PF00072">
    <property type="entry name" value="Response_reg"/>
    <property type="match status" value="1"/>
</dbReference>
<evidence type="ECO:0000256" key="4">
    <source>
        <dbReference type="PROSITE-ProRule" id="PRU00169"/>
    </source>
</evidence>
<name>A0ABU5DGD9_9BURK</name>
<keyword evidence="11" id="KW-1185">Reference proteome</keyword>
<keyword evidence="6" id="KW-0472">Membrane</keyword>
<dbReference type="GO" id="GO:0005524">
    <property type="term" value="F:ATP binding"/>
    <property type="evidence" value="ECO:0007669"/>
    <property type="project" value="UniProtKB-KW"/>
</dbReference>
<evidence type="ECO:0000313" key="11">
    <source>
        <dbReference type="Proteomes" id="UP001285263"/>
    </source>
</evidence>
<dbReference type="InterPro" id="IPR036097">
    <property type="entry name" value="HisK_dim/P_sf"/>
</dbReference>
<dbReference type="InterPro" id="IPR000700">
    <property type="entry name" value="PAS-assoc_C"/>
</dbReference>
<keyword evidence="3 4" id="KW-0597">Phosphoprotein</keyword>
<dbReference type="InterPro" id="IPR003661">
    <property type="entry name" value="HisK_dim/P_dom"/>
</dbReference>
<sequence length="838" mass="89511">MKPPLASLLRVPSLVSLQTYLSAVMLVATVPLALLVAYHVFNTLQSQHQRMRGELQHTADLLSATLANERNDAAGLQALLARNAPAGGAITVSDAGGQLLARAGSQVDEDSYTAAGTVPGKGWQVGVTLPRAQIDEVERRMLLAALATITACLLLGLALATLAARRVTDPLRELATQGPGGAMAQPDKVTEIAGLREALARAQAELQRKAAEFEMLFASTPIGLAFLRGGETMHNAAMDRLIGTPADAAAGKLWQAGAQPAELALRLPDGGVRHLLVQAVPLEGHVDGPAALASAVDITERKQAEQRMQETDRQLQETQRLIDLAQEAGEVGFFHIDERGAGWTPGLSRLFGFDGSVPPALQLAELLERVHEDDRDAVEQGLRDMAAGLRERGTLEYRVTLTDSNGPAGEPPATRWLSSRVQMGFGPGGRPLRLIGATLNVNEQKALELERLALAQMERRARIEAEDANRAKDEFLAMLGHELRNPLGAIASASEVLAQLGSAPPAKAAALGESARAIIARQTRQLARLVDDLLDIGRVISGKVTMSRQRFDMAALVNRAVENFRLTGSADRHELVQRLAPAWIEADATRIEQVINNLLGNALKYTPAGRRIELQLNVEGQHQAVLRVIDHGDGISPLLLPHIFDLFVQGERLLDRSAGGLGVGLTLVRRLVEMHAGTVTVESSPQGSIFTVRLPAALDQPAAGTPDEQNVQYHASAHGVPPCRVLVIEDNEDARTTLCTMLELDGHSVSTAADGRQGLSLLLGEKPDVAVVDIGLPGLSGFELARESRRSGYAGRLLALSGYGSDADVAQALRHGFDAHLAKPVDPQRLRDLLAAHG</sequence>
<dbReference type="InterPro" id="IPR004358">
    <property type="entry name" value="Sig_transdc_His_kin-like_C"/>
</dbReference>
<dbReference type="Gene3D" id="1.10.287.130">
    <property type="match status" value="1"/>
</dbReference>
<evidence type="ECO:0000256" key="3">
    <source>
        <dbReference type="ARBA" id="ARBA00022553"/>
    </source>
</evidence>
<reference evidence="10 11" key="1">
    <citation type="submission" date="2023-11" db="EMBL/GenBank/DDBJ databases">
        <title>Paucibacter sp. nov., isolated from fresh soil in Korea.</title>
        <authorList>
            <person name="Le N.T.T."/>
        </authorList>
    </citation>
    <scope>NUCLEOTIDE SEQUENCE [LARGE SCALE GENOMIC DNA]</scope>
    <source>
        <strain evidence="10 11">R3-3</strain>
    </source>
</reference>
<comment type="caution">
    <text evidence="10">The sequence shown here is derived from an EMBL/GenBank/DDBJ whole genome shotgun (WGS) entry which is preliminary data.</text>
</comment>
<proteinExistence type="predicted"/>
<dbReference type="SUPFAM" id="SSF47384">
    <property type="entry name" value="Homodimeric domain of signal transducing histidine kinase"/>
    <property type="match status" value="1"/>
</dbReference>
<evidence type="ECO:0000313" key="10">
    <source>
        <dbReference type="EMBL" id="MDY0745357.1"/>
    </source>
</evidence>
<dbReference type="RefSeq" id="WP_320423266.1">
    <property type="nucleotide sequence ID" value="NZ_JAXCLA010000004.1"/>
</dbReference>
<feature type="modified residue" description="4-aspartylphosphate" evidence="4">
    <location>
        <position position="773"/>
    </location>
</feature>
<feature type="transmembrane region" description="Helical" evidence="6">
    <location>
        <begin position="141"/>
        <end position="164"/>
    </location>
</feature>
<protein>
    <recommendedName>
        <fullName evidence="2">histidine kinase</fullName>
        <ecNumber evidence="2">2.7.13.3</ecNumber>
    </recommendedName>
</protein>
<keyword evidence="6" id="KW-1133">Transmembrane helix</keyword>
<dbReference type="PANTHER" id="PTHR43547:SF2">
    <property type="entry name" value="HYBRID SIGNAL TRANSDUCTION HISTIDINE KINASE C"/>
    <property type="match status" value="1"/>
</dbReference>
<feature type="transmembrane region" description="Helical" evidence="6">
    <location>
        <begin position="20"/>
        <end position="41"/>
    </location>
</feature>
<evidence type="ECO:0000256" key="2">
    <source>
        <dbReference type="ARBA" id="ARBA00012438"/>
    </source>
</evidence>
<dbReference type="EC" id="2.7.13.3" evidence="2"/>
<dbReference type="Gene3D" id="3.30.450.20">
    <property type="entry name" value="PAS domain"/>
    <property type="match status" value="2"/>
</dbReference>
<evidence type="ECO:0000256" key="1">
    <source>
        <dbReference type="ARBA" id="ARBA00000085"/>
    </source>
</evidence>
<evidence type="ECO:0000259" key="8">
    <source>
        <dbReference type="PROSITE" id="PS50110"/>
    </source>
</evidence>
<keyword evidence="5" id="KW-0175">Coiled coil</keyword>
<dbReference type="PANTHER" id="PTHR43547">
    <property type="entry name" value="TWO-COMPONENT HISTIDINE KINASE"/>
    <property type="match status" value="1"/>
</dbReference>
<dbReference type="InterPro" id="IPR036890">
    <property type="entry name" value="HATPase_C_sf"/>
</dbReference>
<accession>A0ABU5DGD9</accession>
<evidence type="ECO:0000259" key="9">
    <source>
        <dbReference type="PROSITE" id="PS50113"/>
    </source>
</evidence>
<dbReference type="PROSITE" id="PS50110">
    <property type="entry name" value="RESPONSE_REGULATORY"/>
    <property type="match status" value="1"/>
</dbReference>
<dbReference type="PROSITE" id="PS50109">
    <property type="entry name" value="HIS_KIN"/>
    <property type="match status" value="1"/>
</dbReference>
<dbReference type="SMART" id="SM00387">
    <property type="entry name" value="HATPase_c"/>
    <property type="match status" value="1"/>
</dbReference>
<dbReference type="SMART" id="SM00448">
    <property type="entry name" value="REC"/>
    <property type="match status" value="1"/>
</dbReference>
<evidence type="ECO:0000256" key="6">
    <source>
        <dbReference type="SAM" id="Phobius"/>
    </source>
</evidence>
<keyword evidence="6" id="KW-0812">Transmembrane</keyword>
<dbReference type="Pfam" id="PF02518">
    <property type="entry name" value="HATPase_c"/>
    <property type="match status" value="1"/>
</dbReference>
<keyword evidence="10" id="KW-0547">Nucleotide-binding</keyword>
<organism evidence="10 11">
    <name type="scientific">Roseateles agri</name>
    <dbReference type="NCBI Taxonomy" id="3098619"/>
    <lineage>
        <taxon>Bacteria</taxon>
        <taxon>Pseudomonadati</taxon>
        <taxon>Pseudomonadota</taxon>
        <taxon>Betaproteobacteria</taxon>
        <taxon>Burkholderiales</taxon>
        <taxon>Sphaerotilaceae</taxon>
        <taxon>Roseateles</taxon>
    </lineage>
</organism>
<dbReference type="SMART" id="SM00388">
    <property type="entry name" value="HisKA"/>
    <property type="match status" value="1"/>
</dbReference>
<dbReference type="Gene3D" id="3.40.50.2300">
    <property type="match status" value="1"/>
</dbReference>
<dbReference type="SUPFAM" id="SSF55785">
    <property type="entry name" value="PYP-like sensor domain (PAS domain)"/>
    <property type="match status" value="1"/>
</dbReference>
<feature type="domain" description="PAC" evidence="9">
    <location>
        <begin position="259"/>
        <end position="310"/>
    </location>
</feature>
<feature type="domain" description="Response regulatory" evidence="8">
    <location>
        <begin position="724"/>
        <end position="838"/>
    </location>
</feature>
<dbReference type="Pfam" id="PF00512">
    <property type="entry name" value="HisKA"/>
    <property type="match status" value="1"/>
</dbReference>
<comment type="catalytic activity">
    <reaction evidence="1">
        <text>ATP + protein L-histidine = ADP + protein N-phospho-L-histidine.</text>
        <dbReference type="EC" id="2.7.13.3"/>
    </reaction>
</comment>
<dbReference type="SUPFAM" id="SSF52172">
    <property type="entry name" value="CheY-like"/>
    <property type="match status" value="1"/>
</dbReference>
<dbReference type="CDD" id="cd00075">
    <property type="entry name" value="HATPase"/>
    <property type="match status" value="1"/>
</dbReference>
<dbReference type="InterPro" id="IPR005467">
    <property type="entry name" value="His_kinase_dom"/>
</dbReference>
<evidence type="ECO:0000259" key="7">
    <source>
        <dbReference type="PROSITE" id="PS50109"/>
    </source>
</evidence>
<feature type="domain" description="Histidine kinase" evidence="7">
    <location>
        <begin position="478"/>
        <end position="698"/>
    </location>
</feature>
<dbReference type="InterPro" id="IPR011006">
    <property type="entry name" value="CheY-like_superfamily"/>
</dbReference>